<reference evidence="1" key="1">
    <citation type="journal article" date="2019" name="bioRxiv">
        <title>The Genome of the Zebra Mussel, Dreissena polymorpha: A Resource for Invasive Species Research.</title>
        <authorList>
            <person name="McCartney M.A."/>
            <person name="Auch B."/>
            <person name="Kono T."/>
            <person name="Mallez S."/>
            <person name="Zhang Y."/>
            <person name="Obille A."/>
            <person name="Becker A."/>
            <person name="Abrahante J.E."/>
            <person name="Garbe J."/>
            <person name="Badalamenti J.P."/>
            <person name="Herman A."/>
            <person name="Mangelson H."/>
            <person name="Liachko I."/>
            <person name="Sullivan S."/>
            <person name="Sone E.D."/>
            <person name="Koren S."/>
            <person name="Silverstein K.A.T."/>
            <person name="Beckman K.B."/>
            <person name="Gohl D.M."/>
        </authorList>
    </citation>
    <scope>NUCLEOTIDE SEQUENCE</scope>
    <source>
        <strain evidence="1">Duluth1</strain>
        <tissue evidence="1">Whole animal</tissue>
    </source>
</reference>
<organism evidence="1 2">
    <name type="scientific">Dreissena polymorpha</name>
    <name type="common">Zebra mussel</name>
    <name type="synonym">Mytilus polymorpha</name>
    <dbReference type="NCBI Taxonomy" id="45954"/>
    <lineage>
        <taxon>Eukaryota</taxon>
        <taxon>Metazoa</taxon>
        <taxon>Spiralia</taxon>
        <taxon>Lophotrochozoa</taxon>
        <taxon>Mollusca</taxon>
        <taxon>Bivalvia</taxon>
        <taxon>Autobranchia</taxon>
        <taxon>Heteroconchia</taxon>
        <taxon>Euheterodonta</taxon>
        <taxon>Imparidentia</taxon>
        <taxon>Neoheterodontei</taxon>
        <taxon>Myida</taxon>
        <taxon>Dreissenoidea</taxon>
        <taxon>Dreissenidae</taxon>
        <taxon>Dreissena</taxon>
    </lineage>
</organism>
<name>A0A9D4RE08_DREPO</name>
<reference evidence="1" key="2">
    <citation type="submission" date="2020-11" db="EMBL/GenBank/DDBJ databases">
        <authorList>
            <person name="McCartney M.A."/>
            <person name="Auch B."/>
            <person name="Kono T."/>
            <person name="Mallez S."/>
            <person name="Becker A."/>
            <person name="Gohl D.M."/>
            <person name="Silverstein K.A.T."/>
            <person name="Koren S."/>
            <person name="Bechman K.B."/>
            <person name="Herman A."/>
            <person name="Abrahante J.E."/>
            <person name="Garbe J."/>
        </authorList>
    </citation>
    <scope>NUCLEOTIDE SEQUENCE</scope>
    <source>
        <strain evidence="1">Duluth1</strain>
        <tissue evidence="1">Whole animal</tissue>
    </source>
</reference>
<dbReference type="EMBL" id="JAIWYP010000002">
    <property type="protein sequence ID" value="KAH3863998.1"/>
    <property type="molecule type" value="Genomic_DNA"/>
</dbReference>
<comment type="caution">
    <text evidence="1">The sequence shown here is derived from an EMBL/GenBank/DDBJ whole genome shotgun (WGS) entry which is preliminary data.</text>
</comment>
<proteinExistence type="predicted"/>
<sequence length="52" mass="6295">MYGRNMRACRRICSEWWRHVWPEHVSLQEELCGEVVALNKRTRLIPASERQL</sequence>
<dbReference type="Proteomes" id="UP000828390">
    <property type="component" value="Unassembled WGS sequence"/>
</dbReference>
<dbReference type="AlphaFoldDB" id="A0A9D4RE08"/>
<keyword evidence="2" id="KW-1185">Reference proteome</keyword>
<gene>
    <name evidence="1" type="ORF">DPMN_027008</name>
</gene>
<accession>A0A9D4RE08</accession>
<evidence type="ECO:0000313" key="1">
    <source>
        <dbReference type="EMBL" id="KAH3863998.1"/>
    </source>
</evidence>
<protein>
    <submittedName>
        <fullName evidence="1">Uncharacterized protein</fullName>
    </submittedName>
</protein>
<evidence type="ECO:0000313" key="2">
    <source>
        <dbReference type="Proteomes" id="UP000828390"/>
    </source>
</evidence>